<keyword evidence="2 6" id="KW-0732">Signal</keyword>
<evidence type="ECO:0000313" key="8">
    <source>
        <dbReference type="EMBL" id="TYL86478.1"/>
    </source>
</evidence>
<dbReference type="OrthoDB" id="9815357at2"/>
<comment type="similarity">
    <text evidence="5">Belongs to the Omp25/RopB family.</text>
</comment>
<feature type="chain" id="PRO_5024307481" evidence="6">
    <location>
        <begin position="21"/>
        <end position="271"/>
    </location>
</feature>
<reference evidence="8 9" key="1">
    <citation type="submission" date="2019-08" db="EMBL/GenBank/DDBJ databases">
        <title>Bradyrhizobium hipponensis sp. nov., a rhizobium isolated from a Lupinus angustifolius root nodule in Tunisia.</title>
        <authorList>
            <person name="Off K."/>
            <person name="Rejili M."/>
            <person name="Mars M."/>
            <person name="Brachmann A."/>
            <person name="Marin M."/>
        </authorList>
    </citation>
    <scope>NUCLEOTIDE SEQUENCE [LARGE SCALE GENOMIC DNA]</scope>
    <source>
        <strain evidence="8 9">CTAW11</strain>
    </source>
</reference>
<evidence type="ECO:0000256" key="2">
    <source>
        <dbReference type="ARBA" id="ARBA00022729"/>
    </source>
</evidence>
<evidence type="ECO:0000256" key="1">
    <source>
        <dbReference type="ARBA" id="ARBA00004442"/>
    </source>
</evidence>
<dbReference type="Gene3D" id="2.40.160.20">
    <property type="match status" value="1"/>
</dbReference>
<evidence type="ECO:0000259" key="7">
    <source>
        <dbReference type="Pfam" id="PF13505"/>
    </source>
</evidence>
<dbReference type="PANTHER" id="PTHR34001:SF3">
    <property type="entry name" value="BLL7405 PROTEIN"/>
    <property type="match status" value="1"/>
</dbReference>
<feature type="domain" description="Outer membrane protein beta-barrel" evidence="7">
    <location>
        <begin position="11"/>
        <end position="263"/>
    </location>
</feature>
<dbReference type="EMBL" id="VSSR01000013">
    <property type="protein sequence ID" value="TYL86478.1"/>
    <property type="molecule type" value="Genomic_DNA"/>
</dbReference>
<protein>
    <submittedName>
        <fullName evidence="8">Porin family protein</fullName>
    </submittedName>
</protein>
<evidence type="ECO:0000313" key="9">
    <source>
        <dbReference type="Proteomes" id="UP000324853"/>
    </source>
</evidence>
<dbReference type="GO" id="GO:0009279">
    <property type="term" value="C:cell outer membrane"/>
    <property type="evidence" value="ECO:0007669"/>
    <property type="project" value="UniProtKB-SubCell"/>
</dbReference>
<dbReference type="InterPro" id="IPR027385">
    <property type="entry name" value="Beta-barrel_OMP"/>
</dbReference>
<evidence type="ECO:0000256" key="6">
    <source>
        <dbReference type="SAM" id="SignalP"/>
    </source>
</evidence>
<keyword evidence="3" id="KW-0472">Membrane</keyword>
<proteinExistence type="inferred from homology"/>
<keyword evidence="4" id="KW-0998">Cell outer membrane</keyword>
<comment type="caution">
    <text evidence="8">The sequence shown here is derived from an EMBL/GenBank/DDBJ whole genome shotgun (WGS) entry which is preliminary data.</text>
</comment>
<dbReference type="AlphaFoldDB" id="A0A5S4WYL5"/>
<dbReference type="Pfam" id="PF13505">
    <property type="entry name" value="OMP_b-brl"/>
    <property type="match status" value="1"/>
</dbReference>
<name>A0A5S4WYL5_9BRAD</name>
<dbReference type="InterPro" id="IPR011250">
    <property type="entry name" value="OMP/PagP_B-barrel"/>
</dbReference>
<feature type="signal peptide" evidence="6">
    <location>
        <begin position="1"/>
        <end position="20"/>
    </location>
</feature>
<dbReference type="InterPro" id="IPR051692">
    <property type="entry name" value="OMP-like"/>
</dbReference>
<dbReference type="Proteomes" id="UP000324853">
    <property type="component" value="Unassembled WGS sequence"/>
</dbReference>
<sequence>MKKFLLAVASVVLGTVSAMAADLAPQYTKAPAMAPSYNWTGFYVGANVGGQWGSADPTTSTVFSPTGYFAASSVPAIAAVGAQKVNSSSVTGGLTAGYNWQVNQAVFGLEGDINYFGFKGGATGSAVYPCCAPFSFAVSSQVSADWLATIRGRIGFVATPNWLIYATGGAAIAEVRSNFKFTDTFTVTESAAIRDTRVGWTAGVGSEHAIGGGWSLKAEYLYVDLGRSTATSTNLTAGALQNVFTHSVDLKSNIVRVGVNYKFGGPVVARY</sequence>
<organism evidence="8 9">
    <name type="scientific">Bradyrhizobium cytisi</name>
    <dbReference type="NCBI Taxonomy" id="515489"/>
    <lineage>
        <taxon>Bacteria</taxon>
        <taxon>Pseudomonadati</taxon>
        <taxon>Pseudomonadota</taxon>
        <taxon>Alphaproteobacteria</taxon>
        <taxon>Hyphomicrobiales</taxon>
        <taxon>Nitrobacteraceae</taxon>
        <taxon>Bradyrhizobium</taxon>
    </lineage>
</organism>
<dbReference type="SUPFAM" id="SSF56925">
    <property type="entry name" value="OMPA-like"/>
    <property type="match status" value="1"/>
</dbReference>
<comment type="subcellular location">
    <subcellularLocation>
        <location evidence="1">Cell outer membrane</location>
    </subcellularLocation>
</comment>
<gene>
    <name evidence="8" type="ORF">FXB38_08365</name>
</gene>
<accession>A0A5S4WYL5</accession>
<evidence type="ECO:0000256" key="4">
    <source>
        <dbReference type="ARBA" id="ARBA00023237"/>
    </source>
</evidence>
<keyword evidence="9" id="KW-1185">Reference proteome</keyword>
<dbReference type="RefSeq" id="WP_148750404.1">
    <property type="nucleotide sequence ID" value="NZ_VSSR01000013.1"/>
</dbReference>
<dbReference type="PANTHER" id="PTHR34001">
    <property type="entry name" value="BLL7405 PROTEIN"/>
    <property type="match status" value="1"/>
</dbReference>
<evidence type="ECO:0000256" key="3">
    <source>
        <dbReference type="ARBA" id="ARBA00023136"/>
    </source>
</evidence>
<evidence type="ECO:0000256" key="5">
    <source>
        <dbReference type="ARBA" id="ARBA00038306"/>
    </source>
</evidence>